<dbReference type="Gene3D" id="3.30.750.180">
    <property type="entry name" value="GpdQ, beta-strand dimerisation domain"/>
    <property type="match status" value="1"/>
</dbReference>
<evidence type="ECO:0000313" key="7">
    <source>
        <dbReference type="Proteomes" id="UP000060602"/>
    </source>
</evidence>
<dbReference type="SUPFAM" id="SSF56300">
    <property type="entry name" value="Metallo-dependent phosphatases"/>
    <property type="match status" value="1"/>
</dbReference>
<dbReference type="GO" id="GO:0046872">
    <property type="term" value="F:metal ion binding"/>
    <property type="evidence" value="ECO:0007669"/>
    <property type="project" value="UniProtKB-KW"/>
</dbReference>
<keyword evidence="2" id="KW-0378">Hydrolase</keyword>
<dbReference type="RefSeq" id="WP_061072773.1">
    <property type="nucleotide sequence ID" value="NZ_CP014060.2"/>
</dbReference>
<dbReference type="GO" id="GO:0004112">
    <property type="term" value="F:cyclic-nucleotide phosphodiesterase activity"/>
    <property type="evidence" value="ECO:0007669"/>
    <property type="project" value="InterPro"/>
</dbReference>
<dbReference type="InterPro" id="IPR004843">
    <property type="entry name" value="Calcineurin-like_PHP"/>
</dbReference>
<evidence type="ECO:0000256" key="3">
    <source>
        <dbReference type="ARBA" id="ARBA00023004"/>
    </source>
</evidence>
<dbReference type="Proteomes" id="UP000060602">
    <property type="component" value="Chromosome"/>
</dbReference>
<dbReference type="PANTHER" id="PTHR42988">
    <property type="entry name" value="PHOSPHOHYDROLASE"/>
    <property type="match status" value="1"/>
</dbReference>
<evidence type="ECO:0000256" key="1">
    <source>
        <dbReference type="ARBA" id="ARBA00022723"/>
    </source>
</evidence>
<feature type="domain" description="Calcineurin-like phosphoesterase" evidence="5">
    <location>
        <begin position="1"/>
        <end position="198"/>
    </location>
</feature>
<dbReference type="InterPro" id="IPR029052">
    <property type="entry name" value="Metallo-depent_PP-like"/>
</dbReference>
<dbReference type="AlphaFoldDB" id="A0A0X8P0W8"/>
<comment type="similarity">
    <text evidence="4">Belongs to the cyclic nucleotide phosphodiesterase class-III family.</text>
</comment>
<dbReference type="Gene3D" id="3.60.21.40">
    <property type="entry name" value="GpdQ, catalytic alpha/beta sandwich domain"/>
    <property type="match status" value="1"/>
</dbReference>
<reference evidence="7" key="1">
    <citation type="submission" date="2015-12" db="EMBL/GenBank/DDBJ databases">
        <title>FDA dAtabase for Regulatory Grade micrObial Sequences (FDA-ARGOS): Supporting development and validation of Infectious Disease Dx tests.</title>
        <authorList>
            <person name="Case J."/>
            <person name="Tallon L."/>
            <person name="Sadzewicz L."/>
            <person name="Sengamalay N."/>
            <person name="Ott S."/>
            <person name="Godinez A."/>
            <person name="Nagaraj S."/>
            <person name="Nadendla S."/>
            <person name="Sichtig H."/>
        </authorList>
    </citation>
    <scope>NUCLEOTIDE SEQUENCE [LARGE SCALE GENOMIC DNA]</scope>
    <source>
        <strain evidence="7">FDAARGOS_147</strain>
    </source>
</reference>
<dbReference type="InterPro" id="IPR050884">
    <property type="entry name" value="CNP_phosphodiesterase-III"/>
</dbReference>
<sequence>MLIAQITDLHMRTPGDKAYGIIDPAAFLGPAVRALNALAPRPDCVLITGDLTDLGKAHEYQALREQLHALEIPYFLLPGNHDDRAQLRAAFPEHAYLQGQGPFIQYAVETYPLRLLALDTVVPMKSHGELCEARLGWLAARLAEQPDRPTLVLMHHPPFQTGIEHMDAIGLLAGGPELERIVARYPRVERVLCGHLHRTIFRRFGGTIASTCPGTAHQLALELGPRPTLQYIMEPPGYQLHWWHDGALVTHHAVIGEYPGPYPFA</sequence>
<keyword evidence="1" id="KW-0479">Metal-binding</keyword>
<protein>
    <submittedName>
        <fullName evidence="6">Phosphodiesterase</fullName>
    </submittedName>
</protein>
<keyword evidence="3" id="KW-0408">Iron</keyword>
<organism evidence="6 7">
    <name type="scientific">Alcaligenes xylosoxydans xylosoxydans</name>
    <name type="common">Achromobacter xylosoxidans</name>
    <dbReference type="NCBI Taxonomy" id="85698"/>
    <lineage>
        <taxon>Bacteria</taxon>
        <taxon>Pseudomonadati</taxon>
        <taxon>Pseudomonadota</taxon>
        <taxon>Betaproteobacteria</taxon>
        <taxon>Burkholderiales</taxon>
        <taxon>Alcaligenaceae</taxon>
        <taxon>Achromobacter</taxon>
    </lineage>
</organism>
<gene>
    <name evidence="6" type="ORF">AL504_18410</name>
</gene>
<dbReference type="InterPro" id="IPR042283">
    <property type="entry name" value="GpdQ_catalytic"/>
</dbReference>
<dbReference type="EMBL" id="CP014060">
    <property type="protein sequence ID" value="AMG37804.1"/>
    <property type="molecule type" value="Genomic_DNA"/>
</dbReference>
<evidence type="ECO:0000256" key="4">
    <source>
        <dbReference type="ARBA" id="ARBA00025742"/>
    </source>
</evidence>
<proteinExistence type="inferred from homology"/>
<evidence type="ECO:0000259" key="5">
    <source>
        <dbReference type="Pfam" id="PF00149"/>
    </source>
</evidence>
<dbReference type="PANTHER" id="PTHR42988:SF2">
    <property type="entry name" value="CYCLIC NUCLEOTIDE PHOSPHODIESTERASE CBUA0032-RELATED"/>
    <property type="match status" value="1"/>
</dbReference>
<dbReference type="InterPro" id="IPR042281">
    <property type="entry name" value="GpdQ_beta-strand"/>
</dbReference>
<accession>A0A0X8P0W8</accession>
<evidence type="ECO:0000313" key="6">
    <source>
        <dbReference type="EMBL" id="AMG37804.1"/>
    </source>
</evidence>
<evidence type="ECO:0000256" key="2">
    <source>
        <dbReference type="ARBA" id="ARBA00022801"/>
    </source>
</evidence>
<dbReference type="InterPro" id="IPR026575">
    <property type="entry name" value="GpdQ/CpdA-like"/>
</dbReference>
<dbReference type="CDD" id="cd07402">
    <property type="entry name" value="MPP_GpdQ"/>
    <property type="match status" value="1"/>
</dbReference>
<dbReference type="Pfam" id="PF00149">
    <property type="entry name" value="Metallophos"/>
    <property type="match status" value="1"/>
</dbReference>
<name>A0A0X8P0W8_ALCXX</name>